<organism evidence="2 3">
    <name type="scientific">Mesorhizobium salmacidum</name>
    <dbReference type="NCBI Taxonomy" id="3015171"/>
    <lineage>
        <taxon>Bacteria</taxon>
        <taxon>Pseudomonadati</taxon>
        <taxon>Pseudomonadota</taxon>
        <taxon>Alphaproteobacteria</taxon>
        <taxon>Hyphomicrobiales</taxon>
        <taxon>Phyllobacteriaceae</taxon>
        <taxon>Mesorhizobium</taxon>
    </lineage>
</organism>
<dbReference type="Proteomes" id="UP001387293">
    <property type="component" value="Unassembled WGS sequence"/>
</dbReference>
<evidence type="ECO:0000313" key="3">
    <source>
        <dbReference type="Proteomes" id="UP001387293"/>
    </source>
</evidence>
<dbReference type="EMBL" id="JAPYKS010000020">
    <property type="protein sequence ID" value="MEI9411892.1"/>
    <property type="molecule type" value="Genomic_DNA"/>
</dbReference>
<feature type="region of interest" description="Disordered" evidence="1">
    <location>
        <begin position="37"/>
        <end position="63"/>
    </location>
</feature>
<sequence length="181" mass="20276">MPARADPKLACKDLGHHGRFWRQSVQVDVGRMTGQRHARDGAAPCRPLKAGDGFPPNASDVGRAKIANPATGMQRCIERHRRLMAAVDRFSRKRSARRLSLPSAAAWLGLVVSRLLERSARRRLIQRKAVESCEAEQKILYLIAAILARKMHLQPAEVAEVEASVREFQPDITGFLRRKNP</sequence>
<dbReference type="RefSeq" id="WP_337108355.1">
    <property type="nucleotide sequence ID" value="NZ_JAPYKS010000020.1"/>
</dbReference>
<accession>A0ABU8L2N1</accession>
<comment type="caution">
    <text evidence="2">The sequence shown here is derived from an EMBL/GenBank/DDBJ whole genome shotgun (WGS) entry which is preliminary data.</text>
</comment>
<proteinExistence type="predicted"/>
<name>A0ABU8L2N1_9HYPH</name>
<keyword evidence="3" id="KW-1185">Reference proteome</keyword>
<protein>
    <submittedName>
        <fullName evidence="2">Uncharacterized protein</fullName>
    </submittedName>
</protein>
<reference evidence="2 3" key="1">
    <citation type="submission" date="2022-12" db="EMBL/GenBank/DDBJ databases">
        <authorList>
            <person name="Muema E."/>
        </authorList>
    </citation>
    <scope>NUCLEOTIDE SEQUENCE [LARGE SCALE GENOMIC DNA]</scope>
    <source>
        <strain evidence="3">1326</strain>
    </source>
</reference>
<evidence type="ECO:0000256" key="1">
    <source>
        <dbReference type="SAM" id="MobiDB-lite"/>
    </source>
</evidence>
<gene>
    <name evidence="2" type="ORF">O7A60_24435</name>
</gene>
<evidence type="ECO:0000313" key="2">
    <source>
        <dbReference type="EMBL" id="MEI9411892.1"/>
    </source>
</evidence>